<evidence type="ECO:0000256" key="14">
    <source>
        <dbReference type="ARBA" id="ARBA00022909"/>
    </source>
</evidence>
<comment type="function">
    <text evidence="2">Functions in two distinct reactions of the de novo folate biosynthetic pathway. Catalyzes the addition of a glutamate residue to dihydropteroate (7,8-dihydropteroate or H2Pte) to form dihydrofolate (7,8-dihydrofolate monoglutamate or H2Pte-Glu). Also catalyzes successive additions of L-glutamate to tetrahydrofolate or 10-formyltetrahydrofolate or 5,10-methylenetetrahydrofolate, leading to folylpolyglutamate derivatives.</text>
</comment>
<evidence type="ECO:0000256" key="15">
    <source>
        <dbReference type="ARBA" id="ARBA00030048"/>
    </source>
</evidence>
<dbReference type="InterPro" id="IPR036565">
    <property type="entry name" value="Mur-like_cat_sf"/>
</dbReference>
<feature type="domain" description="Mur ligase central" evidence="24">
    <location>
        <begin position="46"/>
        <end position="262"/>
    </location>
</feature>
<evidence type="ECO:0000256" key="11">
    <source>
        <dbReference type="ARBA" id="ARBA00022741"/>
    </source>
</evidence>
<dbReference type="EC" id="6.3.2.17" evidence="7"/>
<dbReference type="InterPro" id="IPR004101">
    <property type="entry name" value="Mur_ligase_C"/>
</dbReference>
<comment type="catalytic activity">
    <reaction evidence="20">
        <text>(6R)-5,10-methylenetetrahydrofolyl-(gamma-L-Glu)(n) + L-glutamate + ATP = (6R)-5,10-methylenetetrahydrofolyl-(gamma-L-Glu)(n+1) + ADP + phosphate + H(+)</text>
        <dbReference type="Rhea" id="RHEA:51912"/>
        <dbReference type="Rhea" id="RHEA-COMP:13257"/>
        <dbReference type="Rhea" id="RHEA-COMP:13258"/>
        <dbReference type="ChEBI" id="CHEBI:15378"/>
        <dbReference type="ChEBI" id="CHEBI:29985"/>
        <dbReference type="ChEBI" id="CHEBI:30616"/>
        <dbReference type="ChEBI" id="CHEBI:43474"/>
        <dbReference type="ChEBI" id="CHEBI:136572"/>
        <dbReference type="ChEBI" id="CHEBI:456216"/>
        <dbReference type="EC" id="6.3.2.17"/>
    </reaction>
</comment>
<comment type="pathway">
    <text evidence="4">Cofactor biosynthesis; tetrahydrofolylpolyglutamate biosynthesis.</text>
</comment>
<keyword evidence="26" id="KW-1185">Reference proteome</keyword>
<dbReference type="GO" id="GO:0008841">
    <property type="term" value="F:dihydrofolate synthase activity"/>
    <property type="evidence" value="ECO:0007669"/>
    <property type="project" value="UniProtKB-EC"/>
</dbReference>
<evidence type="ECO:0000256" key="7">
    <source>
        <dbReference type="ARBA" id="ARBA00013025"/>
    </source>
</evidence>
<dbReference type="Proteomes" id="UP000600865">
    <property type="component" value="Unassembled WGS sequence"/>
</dbReference>
<dbReference type="Gene3D" id="3.90.190.20">
    <property type="entry name" value="Mur ligase, C-terminal domain"/>
    <property type="match status" value="1"/>
</dbReference>
<feature type="domain" description="Mur ligase C-terminal" evidence="23">
    <location>
        <begin position="297"/>
        <end position="401"/>
    </location>
</feature>
<organism evidence="25 26">
    <name type="scientific">Litorimonas cladophorae</name>
    <dbReference type="NCBI Taxonomy" id="1220491"/>
    <lineage>
        <taxon>Bacteria</taxon>
        <taxon>Pseudomonadati</taxon>
        <taxon>Pseudomonadota</taxon>
        <taxon>Alphaproteobacteria</taxon>
        <taxon>Maricaulales</taxon>
        <taxon>Robiginitomaculaceae</taxon>
    </lineage>
</organism>
<dbReference type="GO" id="GO:0046656">
    <property type="term" value="P:folic acid biosynthetic process"/>
    <property type="evidence" value="ECO:0007669"/>
    <property type="project" value="UniProtKB-KW"/>
</dbReference>
<evidence type="ECO:0000256" key="13">
    <source>
        <dbReference type="ARBA" id="ARBA00022842"/>
    </source>
</evidence>
<dbReference type="InterPro" id="IPR036615">
    <property type="entry name" value="Mur_ligase_C_dom_sf"/>
</dbReference>
<keyword evidence="9 22" id="KW-0436">Ligase</keyword>
<evidence type="ECO:0000256" key="20">
    <source>
        <dbReference type="ARBA" id="ARBA00049035"/>
    </source>
</evidence>
<evidence type="ECO:0000256" key="18">
    <source>
        <dbReference type="ARBA" id="ARBA00047493"/>
    </source>
</evidence>
<keyword evidence="14" id="KW-0289">Folate biosynthesis</keyword>
<evidence type="ECO:0000313" key="25">
    <source>
        <dbReference type="EMBL" id="GGX72541.1"/>
    </source>
</evidence>
<dbReference type="GO" id="GO:0005524">
    <property type="term" value="F:ATP binding"/>
    <property type="evidence" value="ECO:0007669"/>
    <property type="project" value="UniProtKB-KW"/>
</dbReference>
<reference evidence="25 26" key="1">
    <citation type="journal article" date="2014" name="Int. J. Syst. Evol. Microbiol.">
        <title>Complete genome sequence of Corynebacterium casei LMG S-19264T (=DSM 44701T), isolated from a smear-ripened cheese.</title>
        <authorList>
            <consortium name="US DOE Joint Genome Institute (JGI-PGF)"/>
            <person name="Walter F."/>
            <person name="Albersmeier A."/>
            <person name="Kalinowski J."/>
            <person name="Ruckert C."/>
        </authorList>
    </citation>
    <scope>NUCLEOTIDE SEQUENCE [LARGE SCALE GENOMIC DNA]</scope>
    <source>
        <strain evidence="25 26">KCTC 23968</strain>
    </source>
</reference>
<dbReference type="GO" id="GO:0005737">
    <property type="term" value="C:cytoplasm"/>
    <property type="evidence" value="ECO:0007669"/>
    <property type="project" value="TreeGrafter"/>
</dbReference>
<evidence type="ECO:0000256" key="1">
    <source>
        <dbReference type="ARBA" id="ARBA00001946"/>
    </source>
</evidence>
<evidence type="ECO:0000256" key="5">
    <source>
        <dbReference type="ARBA" id="ARBA00008276"/>
    </source>
</evidence>
<evidence type="ECO:0000256" key="16">
    <source>
        <dbReference type="ARBA" id="ARBA00030592"/>
    </source>
</evidence>
<evidence type="ECO:0000256" key="9">
    <source>
        <dbReference type="ARBA" id="ARBA00022598"/>
    </source>
</evidence>
<comment type="catalytic activity">
    <reaction evidence="21">
        <text>7,8-dihydropteroate + L-glutamate + ATP = 7,8-dihydrofolate + ADP + phosphate + H(+)</text>
        <dbReference type="Rhea" id="RHEA:23584"/>
        <dbReference type="ChEBI" id="CHEBI:15378"/>
        <dbReference type="ChEBI" id="CHEBI:17839"/>
        <dbReference type="ChEBI" id="CHEBI:29985"/>
        <dbReference type="ChEBI" id="CHEBI:30616"/>
        <dbReference type="ChEBI" id="CHEBI:43474"/>
        <dbReference type="ChEBI" id="CHEBI:57451"/>
        <dbReference type="ChEBI" id="CHEBI:456216"/>
        <dbReference type="EC" id="6.3.2.12"/>
    </reaction>
</comment>
<gene>
    <name evidence="25" type="ORF">GCM10011309_23610</name>
</gene>
<evidence type="ECO:0000313" key="26">
    <source>
        <dbReference type="Proteomes" id="UP000600865"/>
    </source>
</evidence>
<dbReference type="RefSeq" id="WP_189586161.1">
    <property type="nucleotide sequence ID" value="NZ_BMYV01000002.1"/>
</dbReference>
<evidence type="ECO:0000256" key="8">
    <source>
        <dbReference type="ARBA" id="ARBA00019357"/>
    </source>
</evidence>
<dbReference type="GO" id="GO:0046872">
    <property type="term" value="F:metal ion binding"/>
    <property type="evidence" value="ECO:0007669"/>
    <property type="project" value="UniProtKB-KW"/>
</dbReference>
<evidence type="ECO:0000256" key="3">
    <source>
        <dbReference type="ARBA" id="ARBA00004799"/>
    </source>
</evidence>
<keyword evidence="12 22" id="KW-0067">ATP-binding</keyword>
<dbReference type="GO" id="GO:0004326">
    <property type="term" value="F:tetrahydrofolylpolyglutamate synthase activity"/>
    <property type="evidence" value="ECO:0007669"/>
    <property type="project" value="UniProtKB-EC"/>
</dbReference>
<keyword evidence="11 22" id="KW-0547">Nucleotide-binding</keyword>
<evidence type="ECO:0000256" key="19">
    <source>
        <dbReference type="ARBA" id="ARBA00047808"/>
    </source>
</evidence>
<dbReference type="Pfam" id="PF08245">
    <property type="entry name" value="Mur_ligase_M"/>
    <property type="match status" value="1"/>
</dbReference>
<dbReference type="PANTHER" id="PTHR11136">
    <property type="entry name" value="FOLYLPOLYGLUTAMATE SYNTHASE-RELATED"/>
    <property type="match status" value="1"/>
</dbReference>
<name>A0A918NIC7_9PROT</name>
<comment type="cofactor">
    <cofactor evidence="1">
        <name>Mg(2+)</name>
        <dbReference type="ChEBI" id="CHEBI:18420"/>
    </cofactor>
</comment>
<dbReference type="NCBIfam" id="TIGR01499">
    <property type="entry name" value="folC"/>
    <property type="match status" value="1"/>
</dbReference>
<dbReference type="FunFam" id="3.40.1190.10:FF:000011">
    <property type="entry name" value="Folylpolyglutamate synthase/dihydrofolate synthase"/>
    <property type="match status" value="1"/>
</dbReference>
<evidence type="ECO:0000256" key="2">
    <source>
        <dbReference type="ARBA" id="ARBA00002714"/>
    </source>
</evidence>
<sequence>MASLDQVLAQLTALHPKKIDLGLERIERVLKALGNPHLRLPPAIHIAGTNGKGSTTAFLRAMVEAEGKTAHVYTSPHLVRFNERITLASKEISNSTLLNVLERVMEANAGQPLSFFEATTAAAFLAFSETHADYALIEVGLGGRYDATNVFDPIASVITPINYDHAEFLGRDLAKIAREKAGIVKDNVPVFAGRQEDLVSAVLRNEAAKHRAPIQFLTEDFRAYREQDRMVFDADDVLMDLPKPALIGSHQIDNAGVAIATARAIGISDEAIGKGLSKVIWPARLQSLTTGLYADMVADSNGELWLDGGHNPHAAAALADAMAELQDRSERVLILIMGILGNKDAGKFLDKFTGLASSVIAVDIPGSPALAPETIKELAENRGMIGQVAENLTDAVQRAINTGEALSREAVSDTITPPRILICGSLYLAGQVLSA</sequence>
<evidence type="ECO:0000259" key="24">
    <source>
        <dbReference type="Pfam" id="PF08245"/>
    </source>
</evidence>
<evidence type="ECO:0000256" key="21">
    <source>
        <dbReference type="ARBA" id="ARBA00049161"/>
    </source>
</evidence>
<dbReference type="InterPro" id="IPR013221">
    <property type="entry name" value="Mur_ligase_cen"/>
</dbReference>
<evidence type="ECO:0000256" key="4">
    <source>
        <dbReference type="ARBA" id="ARBA00005150"/>
    </source>
</evidence>
<comment type="caution">
    <text evidence="25">The sequence shown here is derived from an EMBL/GenBank/DDBJ whole genome shotgun (WGS) entry which is preliminary data.</text>
</comment>
<comment type="catalytic activity">
    <reaction evidence="18">
        <text>(6S)-5,6,7,8-tetrahydrofolyl-(gamma-L-Glu)(n) + L-glutamate + ATP = (6S)-5,6,7,8-tetrahydrofolyl-(gamma-L-Glu)(n+1) + ADP + phosphate + H(+)</text>
        <dbReference type="Rhea" id="RHEA:10580"/>
        <dbReference type="Rhea" id="RHEA-COMP:14738"/>
        <dbReference type="Rhea" id="RHEA-COMP:14740"/>
        <dbReference type="ChEBI" id="CHEBI:15378"/>
        <dbReference type="ChEBI" id="CHEBI:29985"/>
        <dbReference type="ChEBI" id="CHEBI:30616"/>
        <dbReference type="ChEBI" id="CHEBI:43474"/>
        <dbReference type="ChEBI" id="CHEBI:141005"/>
        <dbReference type="ChEBI" id="CHEBI:456216"/>
        <dbReference type="EC" id="6.3.2.17"/>
    </reaction>
</comment>
<protein>
    <recommendedName>
        <fullName evidence="8">Dihydrofolate synthase/folylpolyglutamate synthase</fullName>
        <ecNumber evidence="6">6.3.2.12</ecNumber>
        <ecNumber evidence="7">6.3.2.17</ecNumber>
    </recommendedName>
    <alternativeName>
        <fullName evidence="17">Folylpoly-gamma-glutamate synthetase-dihydrofolate synthetase</fullName>
    </alternativeName>
    <alternativeName>
        <fullName evidence="15">Folylpolyglutamate synthetase</fullName>
    </alternativeName>
    <alternativeName>
        <fullName evidence="16">Tetrahydrofolylpolyglutamate synthase</fullName>
    </alternativeName>
</protein>
<evidence type="ECO:0000256" key="17">
    <source>
        <dbReference type="ARBA" id="ARBA00032510"/>
    </source>
</evidence>
<dbReference type="EMBL" id="BMYV01000002">
    <property type="protein sequence ID" value="GGX72541.1"/>
    <property type="molecule type" value="Genomic_DNA"/>
</dbReference>
<comment type="catalytic activity">
    <reaction evidence="19">
        <text>10-formyltetrahydrofolyl-(gamma-L-Glu)(n) + L-glutamate + ATP = 10-formyltetrahydrofolyl-(gamma-L-Glu)(n+1) + ADP + phosphate + H(+)</text>
        <dbReference type="Rhea" id="RHEA:51904"/>
        <dbReference type="Rhea" id="RHEA-COMP:13088"/>
        <dbReference type="Rhea" id="RHEA-COMP:14300"/>
        <dbReference type="ChEBI" id="CHEBI:15378"/>
        <dbReference type="ChEBI" id="CHEBI:29985"/>
        <dbReference type="ChEBI" id="CHEBI:30616"/>
        <dbReference type="ChEBI" id="CHEBI:43474"/>
        <dbReference type="ChEBI" id="CHEBI:134413"/>
        <dbReference type="ChEBI" id="CHEBI:456216"/>
        <dbReference type="EC" id="6.3.2.17"/>
    </reaction>
</comment>
<evidence type="ECO:0000259" key="23">
    <source>
        <dbReference type="Pfam" id="PF02875"/>
    </source>
</evidence>
<evidence type="ECO:0000256" key="12">
    <source>
        <dbReference type="ARBA" id="ARBA00022840"/>
    </source>
</evidence>
<evidence type="ECO:0000256" key="10">
    <source>
        <dbReference type="ARBA" id="ARBA00022723"/>
    </source>
</evidence>
<dbReference type="SUPFAM" id="SSF53623">
    <property type="entry name" value="MurD-like peptide ligases, catalytic domain"/>
    <property type="match status" value="1"/>
</dbReference>
<evidence type="ECO:0000256" key="6">
    <source>
        <dbReference type="ARBA" id="ARBA00013023"/>
    </source>
</evidence>
<comment type="pathway">
    <text evidence="3">Cofactor biosynthesis; tetrahydrofolate biosynthesis; 7,8-dihydrofolate from 2-amino-4-hydroxy-6-hydroxymethyl-7,8-dihydropteridine diphosphate and 4-aminobenzoate: step 2/2.</text>
</comment>
<dbReference type="EC" id="6.3.2.12" evidence="6"/>
<dbReference type="SUPFAM" id="SSF53244">
    <property type="entry name" value="MurD-like peptide ligases, peptide-binding domain"/>
    <property type="match status" value="1"/>
</dbReference>
<dbReference type="Pfam" id="PF02875">
    <property type="entry name" value="Mur_ligase_C"/>
    <property type="match status" value="1"/>
</dbReference>
<dbReference type="Gene3D" id="3.40.1190.10">
    <property type="entry name" value="Mur-like, catalytic domain"/>
    <property type="match status" value="1"/>
</dbReference>
<dbReference type="PANTHER" id="PTHR11136:SF0">
    <property type="entry name" value="DIHYDROFOLATE SYNTHETASE-RELATED"/>
    <property type="match status" value="1"/>
</dbReference>
<dbReference type="InterPro" id="IPR001645">
    <property type="entry name" value="Folylpolyglutamate_synth"/>
</dbReference>
<keyword evidence="10" id="KW-0479">Metal-binding</keyword>
<comment type="similarity">
    <text evidence="5 22">Belongs to the folylpolyglutamate synthase family.</text>
</comment>
<dbReference type="AlphaFoldDB" id="A0A918NIC7"/>
<dbReference type="PIRSF" id="PIRSF001563">
    <property type="entry name" value="Folylpolyglu_synth"/>
    <property type="match status" value="1"/>
</dbReference>
<evidence type="ECO:0000256" key="22">
    <source>
        <dbReference type="PIRNR" id="PIRNR001563"/>
    </source>
</evidence>
<accession>A0A918NIC7</accession>
<proteinExistence type="inferred from homology"/>
<keyword evidence="13" id="KW-0460">Magnesium</keyword>